<dbReference type="EMBL" id="CM035431">
    <property type="protein sequence ID" value="KAH7296643.1"/>
    <property type="molecule type" value="Genomic_DNA"/>
</dbReference>
<keyword evidence="3" id="KW-1185">Reference proteome</keyword>
<name>A0A8T2RMD5_CERRI</name>
<evidence type="ECO:0000256" key="1">
    <source>
        <dbReference type="SAM" id="SignalP"/>
    </source>
</evidence>
<gene>
    <name evidence="2" type="ORF">KP509_26G032300</name>
</gene>
<organism evidence="2 3">
    <name type="scientific">Ceratopteris richardii</name>
    <name type="common">Triangle waterfern</name>
    <dbReference type="NCBI Taxonomy" id="49495"/>
    <lineage>
        <taxon>Eukaryota</taxon>
        <taxon>Viridiplantae</taxon>
        <taxon>Streptophyta</taxon>
        <taxon>Embryophyta</taxon>
        <taxon>Tracheophyta</taxon>
        <taxon>Polypodiopsida</taxon>
        <taxon>Polypodiidae</taxon>
        <taxon>Polypodiales</taxon>
        <taxon>Pteridineae</taxon>
        <taxon>Pteridaceae</taxon>
        <taxon>Parkerioideae</taxon>
        <taxon>Ceratopteris</taxon>
    </lineage>
</organism>
<evidence type="ECO:0000313" key="3">
    <source>
        <dbReference type="Proteomes" id="UP000825935"/>
    </source>
</evidence>
<comment type="caution">
    <text evidence="2">The sequence shown here is derived from an EMBL/GenBank/DDBJ whole genome shotgun (WGS) entry which is preliminary data.</text>
</comment>
<dbReference type="AlphaFoldDB" id="A0A8T2RMD5"/>
<dbReference type="PANTHER" id="PTHR31656">
    <property type="entry name" value="ROOT CAP DOMAIN-CONTAINING PROTEIN"/>
    <property type="match status" value="1"/>
</dbReference>
<protein>
    <submittedName>
        <fullName evidence="2">Uncharacterized protein</fullName>
    </submittedName>
</protein>
<feature type="signal peptide" evidence="1">
    <location>
        <begin position="1"/>
        <end position="21"/>
    </location>
</feature>
<proteinExistence type="predicted"/>
<dbReference type="Pfam" id="PF06830">
    <property type="entry name" value="Root_cap"/>
    <property type="match status" value="1"/>
</dbReference>
<sequence>MARGTTHPIVQSLLLLAMIMASKFSMDVSAEAQRNVLGSEDDAEGEADATLQRWSAVQRSMAEWKADPATQYVLLNGDGGRGRTRARCHSKGRCFFKRLTCPASCPHRTSHKHNGSACFIDCTPSKCETSCKSRKPKCHGYGAVCYDPRFVGGDGVMFYFHGKANENFCLLSDTELHVNAHFIGTHPIDRKRDYTWVDALGIMYDHHKLSISTKRLGAWNDGVDRLSFSYDGEDVDLRVGESSMWQSFDGRVLIERTDVLNSASISVAGLMSVDVNVVPITQKDNEIHRYQLNVEEDCFAHLETQFKFINLSSIVDGVLGQTYRPDFNNPVKIGVPMPVMGGEEKFFSSSLFANDCKASKFQTPVEALQLQNTAEMTMKCGSADMGGGVICKR</sequence>
<dbReference type="OMA" id="AEWRING"/>
<reference evidence="2" key="1">
    <citation type="submission" date="2021-08" db="EMBL/GenBank/DDBJ databases">
        <title>WGS assembly of Ceratopteris richardii.</title>
        <authorList>
            <person name="Marchant D.B."/>
            <person name="Chen G."/>
            <person name="Jenkins J."/>
            <person name="Shu S."/>
            <person name="Leebens-Mack J."/>
            <person name="Grimwood J."/>
            <person name="Schmutz J."/>
            <person name="Soltis P."/>
            <person name="Soltis D."/>
            <person name="Chen Z.-H."/>
        </authorList>
    </citation>
    <scope>NUCLEOTIDE SEQUENCE</scope>
    <source>
        <strain evidence="2">Whitten #5841</strain>
        <tissue evidence="2">Leaf</tissue>
    </source>
</reference>
<keyword evidence="1" id="KW-0732">Signal</keyword>
<evidence type="ECO:0000313" key="2">
    <source>
        <dbReference type="EMBL" id="KAH7296643.1"/>
    </source>
</evidence>
<dbReference type="Proteomes" id="UP000825935">
    <property type="component" value="Chromosome 26"/>
</dbReference>
<feature type="chain" id="PRO_5035741608" evidence="1">
    <location>
        <begin position="22"/>
        <end position="393"/>
    </location>
</feature>
<accession>A0A8T2RMD5</accession>
<dbReference type="OrthoDB" id="2012063at2759"/>
<dbReference type="InterPro" id="IPR009646">
    <property type="entry name" value="Root_cap"/>
</dbReference>